<dbReference type="SUPFAM" id="SSF52540">
    <property type="entry name" value="P-loop containing nucleoside triphosphate hydrolases"/>
    <property type="match status" value="1"/>
</dbReference>
<dbReference type="GO" id="GO:0005737">
    <property type="term" value="C:cytoplasm"/>
    <property type="evidence" value="ECO:0007669"/>
    <property type="project" value="UniProtKB-SubCell"/>
</dbReference>
<evidence type="ECO:0000256" key="15">
    <source>
        <dbReference type="ARBA" id="ARBA00023118"/>
    </source>
</evidence>
<keyword evidence="13" id="KW-0391">Immunity</keyword>
<dbReference type="GO" id="GO:0016787">
    <property type="term" value="F:hydrolase activity"/>
    <property type="evidence" value="ECO:0007669"/>
    <property type="project" value="UniProtKB-KW"/>
</dbReference>
<dbReference type="SMART" id="SM00382">
    <property type="entry name" value="AAA"/>
    <property type="match status" value="1"/>
</dbReference>
<feature type="domain" description="Helicase C-terminal" evidence="19">
    <location>
        <begin position="746"/>
        <end position="926"/>
    </location>
</feature>
<name>A0A6F9DBL7_9ASCI</name>
<evidence type="ECO:0000256" key="1">
    <source>
        <dbReference type="ARBA" id="ARBA00004496"/>
    </source>
</evidence>
<sequence length="1079" mass="124004">MSSPEEQVALINVIKNELCNKIAPHHCLTIAQSLKNNGKISEEECNKVIQLPRTDKTKSMIEFMLKRKAPGFFLTFLTSLQEAGLSHVRDEIEGKLKPPTELQETHKHMMEIYFPKVITKLKARDVLDNFPDILDEHTKQMVCNVVEGISQNAMFLHYVLKNPNSIEVLLQALRSGQCGSFTFLVDLLEGKEKFSESDSEVNMKVLEKICTHSNRILVKLDPLHLRNHFTLEKSHWDAIKREENRCKRAIMFLNILANSETPWFKRLLLALTACKERDYSELCSKLEEESEDVGSEATHSGDVAMETDVWEVGMETDETVVRGDGINDVNEIPFVNVADRVDHVGEENPQFEGSFLNNFENPPNPPVAPTQQNQRADPGNNVRDNVEKLELRDYQLELAAPALAGENSMIVAPTGSGKTYVALKICAEHIKLEEHKKTIFLVPRVPLVRQQHQLFKRFLGDAPDLLLQVTGETNYRVPINIALKRCKITFMTPQILLNMLREESPELLHEISLLIFDECHHTMKNHPYNDIMRIYLKKKAEGTQQNFPQIVGLTASPGSGKSNSVEQGCKHIFKLLANLDVKIPPVQVKENREELSAFTTNEDFETVSVDRNHRDQFTTRIQHIMQRIEKQIKDKIEQNENVLENFYFNVPDRRGQPVYENEVIAFREKSKLLEEHELSHHFQIYANHLKVYNDALLINEHVRESDAIKYIEENLFQTFHDVEMKLRELYDKSEISKLAQNTPSPLLQKLIESIHQNFSSNPNSRCIIFARTRDIATSLVTCLADSQPLMEFNLNPDYLTGSGAKNSQGGLTKPLQDDKLKRFRDGKSKVMIATSIADEGIDIKECNLVITYNHCSSEIAQVQRKGRGRAKQSKMFILAYSDHHYIERERLNRDRNELTRQTLEYLQTIDRRKILSEIEEIQEKNSKVDVPTTSGQQRTDEIWKLSCSKCRREVTSSDQFCKVKQHYVCVDKEFPSKALKGPLMTIIKSSEEHMSGKLQCGEITCRQEWGSQMIYRNHLIYVLGIKHFVLSNGKETKVAKKWKDAPFQVESSYDDLIGSQGSDVEMDEDVDDDIYEFEF</sequence>
<dbReference type="EMBL" id="LR784516">
    <property type="protein sequence ID" value="CAB3237940.1"/>
    <property type="molecule type" value="mRNA"/>
</dbReference>
<evidence type="ECO:0000256" key="17">
    <source>
        <dbReference type="SAM" id="MobiDB-lite"/>
    </source>
</evidence>
<dbReference type="GO" id="GO:0005524">
    <property type="term" value="F:ATP binding"/>
    <property type="evidence" value="ECO:0007669"/>
    <property type="project" value="UniProtKB-KW"/>
</dbReference>
<organism evidence="21">
    <name type="scientific">Phallusia mammillata</name>
    <dbReference type="NCBI Taxonomy" id="59560"/>
    <lineage>
        <taxon>Eukaryota</taxon>
        <taxon>Metazoa</taxon>
        <taxon>Chordata</taxon>
        <taxon>Tunicata</taxon>
        <taxon>Ascidiacea</taxon>
        <taxon>Phlebobranchia</taxon>
        <taxon>Ascidiidae</taxon>
        <taxon>Phallusia</taxon>
    </lineage>
</organism>
<dbReference type="InterPro" id="IPR041204">
    <property type="entry name" value="RIG-I-like_C"/>
</dbReference>
<dbReference type="PANTHER" id="PTHR14074">
    <property type="entry name" value="HELICASE WITH DEATH DOMAIN-RELATED"/>
    <property type="match status" value="1"/>
</dbReference>
<evidence type="ECO:0000256" key="11">
    <source>
        <dbReference type="ARBA" id="ARBA00022833"/>
    </source>
</evidence>
<accession>A0A6F9DBL7</accession>
<evidence type="ECO:0000256" key="16">
    <source>
        <dbReference type="ARBA" id="ARBA00049390"/>
    </source>
</evidence>
<keyword evidence="7" id="KW-0479">Metal-binding</keyword>
<dbReference type="InterPro" id="IPR038557">
    <property type="entry name" value="RLR_C_sf"/>
</dbReference>
<dbReference type="GO" id="GO:0140374">
    <property type="term" value="P:antiviral innate immune response"/>
    <property type="evidence" value="ECO:0007669"/>
    <property type="project" value="TreeGrafter"/>
</dbReference>
<dbReference type="InterPro" id="IPR001650">
    <property type="entry name" value="Helicase_C-like"/>
</dbReference>
<dbReference type="PROSITE" id="PS51194">
    <property type="entry name" value="HELICASE_CTER"/>
    <property type="match status" value="1"/>
</dbReference>
<dbReference type="SMART" id="SM00487">
    <property type="entry name" value="DEXDc"/>
    <property type="match status" value="1"/>
</dbReference>
<keyword evidence="12" id="KW-0067">ATP-binding</keyword>
<dbReference type="GO" id="GO:0003727">
    <property type="term" value="F:single-stranded RNA binding"/>
    <property type="evidence" value="ECO:0007669"/>
    <property type="project" value="TreeGrafter"/>
</dbReference>
<dbReference type="PANTHER" id="PTHR14074:SF16">
    <property type="entry name" value="ANTIVIRAL INNATE IMMUNE RESPONSE RECEPTOR RIG-I"/>
    <property type="match status" value="1"/>
</dbReference>
<evidence type="ECO:0000259" key="19">
    <source>
        <dbReference type="PROSITE" id="PS51194"/>
    </source>
</evidence>
<evidence type="ECO:0000256" key="3">
    <source>
        <dbReference type="ARBA" id="ARBA00012552"/>
    </source>
</evidence>
<evidence type="ECO:0000256" key="8">
    <source>
        <dbReference type="ARBA" id="ARBA00022741"/>
    </source>
</evidence>
<dbReference type="InterPro" id="IPR021673">
    <property type="entry name" value="RLR_CTR"/>
</dbReference>
<gene>
    <name evidence="21" type="primary">Dhx58-001</name>
</gene>
<dbReference type="CDD" id="cd01671">
    <property type="entry name" value="CARD"/>
    <property type="match status" value="1"/>
</dbReference>
<dbReference type="Gene3D" id="3.40.50.300">
    <property type="entry name" value="P-loop containing nucleotide triphosphate hydrolases"/>
    <property type="match status" value="2"/>
</dbReference>
<dbReference type="InterPro" id="IPR027417">
    <property type="entry name" value="P-loop_NTPase"/>
</dbReference>
<dbReference type="GO" id="GO:0002753">
    <property type="term" value="P:cytoplasmic pattern recognition receptor signaling pathway"/>
    <property type="evidence" value="ECO:0007669"/>
    <property type="project" value="TreeGrafter"/>
</dbReference>
<evidence type="ECO:0000256" key="10">
    <source>
        <dbReference type="ARBA" id="ARBA00022806"/>
    </source>
</evidence>
<dbReference type="GO" id="GO:0003724">
    <property type="term" value="F:RNA helicase activity"/>
    <property type="evidence" value="ECO:0007669"/>
    <property type="project" value="UniProtKB-EC"/>
</dbReference>
<comment type="catalytic activity">
    <reaction evidence="16">
        <text>ATP + H2O = ADP + phosphate + H(+)</text>
        <dbReference type="Rhea" id="RHEA:13065"/>
        <dbReference type="ChEBI" id="CHEBI:15377"/>
        <dbReference type="ChEBI" id="CHEBI:15378"/>
        <dbReference type="ChEBI" id="CHEBI:30616"/>
        <dbReference type="ChEBI" id="CHEBI:43474"/>
        <dbReference type="ChEBI" id="CHEBI:456216"/>
        <dbReference type="EC" id="3.6.4.13"/>
    </reaction>
    <physiologicalReaction direction="left-to-right" evidence="16">
        <dbReference type="Rhea" id="RHEA:13066"/>
    </physiologicalReaction>
</comment>
<dbReference type="Pfam" id="PF18119">
    <property type="entry name" value="RIG-I_C"/>
    <property type="match status" value="1"/>
</dbReference>
<reference evidence="21" key="1">
    <citation type="submission" date="2020-04" db="EMBL/GenBank/DDBJ databases">
        <authorList>
            <person name="Neveu A P."/>
        </authorList>
    </citation>
    <scope>NUCLEOTIDE SEQUENCE</scope>
    <source>
        <tissue evidence="21">Whole embryo</tissue>
    </source>
</reference>
<dbReference type="PROSITE" id="PS51789">
    <property type="entry name" value="RLR_CTR"/>
    <property type="match status" value="1"/>
</dbReference>
<evidence type="ECO:0000256" key="6">
    <source>
        <dbReference type="ARBA" id="ARBA00022588"/>
    </source>
</evidence>
<keyword evidence="15" id="KW-0051">Antiviral defense</keyword>
<protein>
    <recommendedName>
        <fullName evidence="4">Activating signal cointegrator 1 complex subunit 3</fullName>
        <ecNumber evidence="3">3.6.4.13</ecNumber>
    </recommendedName>
</protein>
<keyword evidence="6" id="KW-0399">Innate immunity</keyword>
<dbReference type="EC" id="3.6.4.13" evidence="3"/>
<dbReference type="InterPro" id="IPR014001">
    <property type="entry name" value="Helicase_ATP-bd"/>
</dbReference>
<feature type="domain" description="Helicase ATP-binding" evidence="18">
    <location>
        <begin position="399"/>
        <end position="575"/>
    </location>
</feature>
<dbReference type="InterPro" id="IPR011545">
    <property type="entry name" value="DEAD/DEAH_box_helicase_dom"/>
</dbReference>
<dbReference type="GO" id="GO:0003725">
    <property type="term" value="F:double-stranded RNA binding"/>
    <property type="evidence" value="ECO:0007669"/>
    <property type="project" value="TreeGrafter"/>
</dbReference>
<evidence type="ECO:0000256" key="12">
    <source>
        <dbReference type="ARBA" id="ARBA00022840"/>
    </source>
</evidence>
<dbReference type="GO" id="GO:0008270">
    <property type="term" value="F:zinc ion binding"/>
    <property type="evidence" value="ECO:0007669"/>
    <property type="project" value="TreeGrafter"/>
</dbReference>
<evidence type="ECO:0000256" key="5">
    <source>
        <dbReference type="ARBA" id="ARBA00022490"/>
    </source>
</evidence>
<comment type="similarity">
    <text evidence="2">Belongs to the helicase family. RLR subfamily.</text>
</comment>
<dbReference type="Gene3D" id="1.20.1320.30">
    <property type="match status" value="1"/>
</dbReference>
<keyword evidence="8" id="KW-0547">Nucleotide-binding</keyword>
<comment type="subcellular location">
    <subcellularLocation>
        <location evidence="1">Cytoplasm</location>
    </subcellularLocation>
</comment>
<feature type="region of interest" description="Disordered" evidence="17">
    <location>
        <begin position="349"/>
        <end position="382"/>
    </location>
</feature>
<dbReference type="PROSITE" id="PS51192">
    <property type="entry name" value="HELICASE_ATP_BIND_1"/>
    <property type="match status" value="1"/>
</dbReference>
<evidence type="ECO:0000259" key="20">
    <source>
        <dbReference type="PROSITE" id="PS51789"/>
    </source>
</evidence>
<dbReference type="InterPro" id="IPR003593">
    <property type="entry name" value="AAA+_ATPase"/>
</dbReference>
<dbReference type="InterPro" id="IPR011029">
    <property type="entry name" value="DEATH-like_dom_sf"/>
</dbReference>
<evidence type="ECO:0000256" key="13">
    <source>
        <dbReference type="ARBA" id="ARBA00022859"/>
    </source>
</evidence>
<keyword evidence="10 21" id="KW-0347">Helicase</keyword>
<evidence type="ECO:0000256" key="7">
    <source>
        <dbReference type="ARBA" id="ARBA00022723"/>
    </source>
</evidence>
<evidence type="ECO:0000256" key="14">
    <source>
        <dbReference type="ARBA" id="ARBA00022884"/>
    </source>
</evidence>
<dbReference type="Pfam" id="PF11648">
    <property type="entry name" value="RIG-I_C-RD"/>
    <property type="match status" value="1"/>
</dbReference>
<feature type="domain" description="RLR CTR" evidence="20">
    <location>
        <begin position="933"/>
        <end position="1059"/>
    </location>
</feature>
<evidence type="ECO:0000256" key="2">
    <source>
        <dbReference type="ARBA" id="ARBA00006866"/>
    </source>
</evidence>
<dbReference type="Pfam" id="PF00270">
    <property type="entry name" value="DEAD"/>
    <property type="match status" value="1"/>
</dbReference>
<dbReference type="InterPro" id="IPR051363">
    <property type="entry name" value="RLR_Helicase"/>
</dbReference>
<dbReference type="Pfam" id="PF00271">
    <property type="entry name" value="Helicase_C"/>
    <property type="match status" value="1"/>
</dbReference>
<dbReference type="SMART" id="SM00490">
    <property type="entry name" value="HELICc"/>
    <property type="match status" value="1"/>
</dbReference>
<evidence type="ECO:0000256" key="4">
    <source>
        <dbReference type="ARBA" id="ARBA00014590"/>
    </source>
</evidence>
<dbReference type="Gene3D" id="1.10.533.10">
    <property type="entry name" value="Death Domain, Fas"/>
    <property type="match status" value="2"/>
</dbReference>
<evidence type="ECO:0000313" key="21">
    <source>
        <dbReference type="EMBL" id="CAB3237940.1"/>
    </source>
</evidence>
<evidence type="ECO:0000259" key="18">
    <source>
        <dbReference type="PROSITE" id="PS51192"/>
    </source>
</evidence>
<keyword evidence="5" id="KW-0963">Cytoplasm</keyword>
<keyword evidence="11" id="KW-0862">Zinc</keyword>
<proteinExistence type="evidence at transcript level"/>
<dbReference type="AlphaFoldDB" id="A0A6F9DBL7"/>
<keyword evidence="14" id="KW-0694">RNA-binding</keyword>
<keyword evidence="9" id="KW-0378">Hydrolase</keyword>
<dbReference type="Gene3D" id="2.170.150.30">
    <property type="entry name" value="RIG-I-like receptor, C-terminal regulatory domain"/>
    <property type="match status" value="1"/>
</dbReference>
<evidence type="ECO:0000256" key="9">
    <source>
        <dbReference type="ARBA" id="ARBA00022801"/>
    </source>
</evidence>